<name>A0A0M4QFX1_9MICC</name>
<proteinExistence type="predicted"/>
<dbReference type="Proteomes" id="UP000062833">
    <property type="component" value="Chromosome"/>
</dbReference>
<dbReference type="PATRIC" id="fig|656366.3.peg.2039"/>
<evidence type="ECO:0000313" key="2">
    <source>
        <dbReference type="Proteomes" id="UP000062833"/>
    </source>
</evidence>
<gene>
    <name evidence="1" type="ORF">AOC05_09410</name>
</gene>
<dbReference type="AlphaFoldDB" id="A0A0M4QFX1"/>
<protein>
    <submittedName>
        <fullName evidence="1">Uncharacterized protein</fullName>
    </submittedName>
</protein>
<sequence length="235" mass="24649">MGGSVHSGFMRLSAFIPEWQIGSRDIAVPVVGEPFHRVLVFSSDDGNPAMHYGSFGQEVAVAATATPLTEHPGGVRGAFPTELRCAGFSLYWDAPHRVSGKGRFTGIVSTSGDGAAPTSFPQVRGSVDSLAIVSLAFCECVSREAGVGSSPGKPATIPPRGQLSPVAADRGFAGVTAAEGDRCPGHRGHRRQTRCEPVVRQQIPGRLTRVLFCATLATSVAQNSVMRRAGHERGA</sequence>
<accession>A0A0M4QFX1</accession>
<dbReference type="EMBL" id="CP012677">
    <property type="protein sequence ID" value="ALE92480.1"/>
    <property type="molecule type" value="Genomic_DNA"/>
</dbReference>
<organism evidence="1 2">
    <name type="scientific">Arthrobacter alpinus</name>
    <dbReference type="NCBI Taxonomy" id="656366"/>
    <lineage>
        <taxon>Bacteria</taxon>
        <taxon>Bacillati</taxon>
        <taxon>Actinomycetota</taxon>
        <taxon>Actinomycetes</taxon>
        <taxon>Micrococcales</taxon>
        <taxon>Micrococcaceae</taxon>
        <taxon>Arthrobacter</taxon>
    </lineage>
</organism>
<keyword evidence="2" id="KW-1185">Reference proteome</keyword>
<reference evidence="2" key="1">
    <citation type="submission" date="2015-09" db="EMBL/GenBank/DDBJ databases">
        <title>Complete genome of Arthrobacter alpinus strain R3.8.</title>
        <authorList>
            <person name="See-Too W.S."/>
            <person name="Chan K.G."/>
        </authorList>
    </citation>
    <scope>NUCLEOTIDE SEQUENCE [LARGE SCALE GENOMIC DNA]</scope>
    <source>
        <strain evidence="2">R3.8</strain>
    </source>
</reference>
<evidence type="ECO:0000313" key="1">
    <source>
        <dbReference type="EMBL" id="ALE92480.1"/>
    </source>
</evidence>
<dbReference type="KEGG" id="aaq:AOC05_09410"/>